<dbReference type="KEGG" id="ifn:GM661_00425"/>
<feature type="compositionally biased region" description="Acidic residues" evidence="3">
    <location>
        <begin position="81"/>
        <end position="90"/>
    </location>
</feature>
<organism evidence="4 5">
    <name type="scientific">Iocasia fonsfrigidae</name>
    <dbReference type="NCBI Taxonomy" id="2682810"/>
    <lineage>
        <taxon>Bacteria</taxon>
        <taxon>Bacillati</taxon>
        <taxon>Bacillota</taxon>
        <taxon>Clostridia</taxon>
        <taxon>Halanaerobiales</taxon>
        <taxon>Halanaerobiaceae</taxon>
        <taxon>Iocasia</taxon>
    </lineage>
</organism>
<feature type="region of interest" description="Disordered" evidence="3">
    <location>
        <begin position="69"/>
        <end position="90"/>
    </location>
</feature>
<evidence type="ECO:0000313" key="4">
    <source>
        <dbReference type="EMBL" id="QTL96538.1"/>
    </source>
</evidence>
<evidence type="ECO:0000313" key="5">
    <source>
        <dbReference type="Proteomes" id="UP000665020"/>
    </source>
</evidence>
<evidence type="ECO:0000256" key="1">
    <source>
        <dbReference type="ARBA" id="ARBA00023125"/>
    </source>
</evidence>
<evidence type="ECO:0000256" key="2">
    <source>
        <dbReference type="PROSITE-ProRule" id="PRU00252"/>
    </source>
</evidence>
<proteinExistence type="predicted"/>
<keyword evidence="5" id="KW-1185">Reference proteome</keyword>
<dbReference type="EMBL" id="CP046640">
    <property type="protein sequence ID" value="QTL96538.1"/>
    <property type="molecule type" value="Genomic_DNA"/>
</dbReference>
<dbReference type="Pfam" id="PF00436">
    <property type="entry name" value="SSB"/>
    <property type="match status" value="1"/>
</dbReference>
<dbReference type="SUPFAM" id="SSF50249">
    <property type="entry name" value="Nucleic acid-binding proteins"/>
    <property type="match status" value="1"/>
</dbReference>
<dbReference type="InterPro" id="IPR012340">
    <property type="entry name" value="NA-bd_OB-fold"/>
</dbReference>
<dbReference type="CDD" id="cd04496">
    <property type="entry name" value="SSB_OBF"/>
    <property type="match status" value="1"/>
</dbReference>
<evidence type="ECO:0000256" key="3">
    <source>
        <dbReference type="SAM" id="MobiDB-lite"/>
    </source>
</evidence>
<dbReference type="Gene3D" id="2.40.50.140">
    <property type="entry name" value="Nucleic acid-binding proteins"/>
    <property type="match status" value="1"/>
</dbReference>
<dbReference type="GO" id="GO:0003697">
    <property type="term" value="F:single-stranded DNA binding"/>
    <property type="evidence" value="ECO:0007669"/>
    <property type="project" value="InterPro"/>
</dbReference>
<dbReference type="AlphaFoldDB" id="A0A8A7KAI4"/>
<dbReference type="InterPro" id="IPR000424">
    <property type="entry name" value="Primosome_PriB/ssb"/>
</dbReference>
<protein>
    <submittedName>
        <fullName evidence="4">Single-stranded DNA-binding protein</fullName>
    </submittedName>
</protein>
<keyword evidence="1 2" id="KW-0238">DNA-binding</keyword>
<sequence>MTILEKSYKCLVRIVTWRKLAETVSHHLGKGRLVAVEGSLQISKSEKDGRTYTNPQVIANEVRFLDWPKDSKKGNGQSAGYDDDNFDVPF</sequence>
<name>A0A8A7KAI4_9FIRM</name>
<accession>A0A8A7KAI4</accession>
<dbReference type="Proteomes" id="UP000665020">
    <property type="component" value="Chromosome"/>
</dbReference>
<dbReference type="PROSITE" id="PS50935">
    <property type="entry name" value="SSB"/>
    <property type="match status" value="1"/>
</dbReference>
<gene>
    <name evidence="4" type="ORF">GM661_00425</name>
</gene>
<reference evidence="4" key="1">
    <citation type="submission" date="2019-12" db="EMBL/GenBank/DDBJ databases">
        <authorList>
            <person name="zhang j."/>
            <person name="sun C.M."/>
        </authorList>
    </citation>
    <scope>NUCLEOTIDE SEQUENCE</scope>
    <source>
        <strain evidence="4">NS-1</strain>
    </source>
</reference>